<keyword evidence="3" id="KW-1185">Reference proteome</keyword>
<dbReference type="AlphaFoldDB" id="A0A6L5XC90"/>
<gene>
    <name evidence="2" type="ORF">FYJ29_03475</name>
</gene>
<dbReference type="RefSeq" id="WP_154328292.1">
    <property type="nucleotide sequence ID" value="NZ_CP045696.1"/>
</dbReference>
<dbReference type="InterPro" id="IPR010921">
    <property type="entry name" value="Trp_repressor/repl_initiator"/>
</dbReference>
<dbReference type="GO" id="GO:0006275">
    <property type="term" value="P:regulation of DNA replication"/>
    <property type="evidence" value="ECO:0007669"/>
    <property type="project" value="InterPro"/>
</dbReference>
<evidence type="ECO:0000259" key="1">
    <source>
        <dbReference type="SMART" id="SM00760"/>
    </source>
</evidence>
<dbReference type="EMBL" id="VULT01000004">
    <property type="protein sequence ID" value="MSS16828.1"/>
    <property type="molecule type" value="Genomic_DNA"/>
</dbReference>
<feature type="domain" description="Chromosomal replication initiator DnaA C-terminal" evidence="1">
    <location>
        <begin position="4"/>
        <end position="72"/>
    </location>
</feature>
<organism evidence="2 3">
    <name type="scientific">Sodaliphilus pleomorphus</name>
    <dbReference type="NCBI Taxonomy" id="2606626"/>
    <lineage>
        <taxon>Bacteria</taxon>
        <taxon>Pseudomonadati</taxon>
        <taxon>Bacteroidota</taxon>
        <taxon>Bacteroidia</taxon>
        <taxon>Bacteroidales</taxon>
        <taxon>Muribaculaceae</taxon>
        <taxon>Sodaliphilus</taxon>
    </lineage>
</organism>
<evidence type="ECO:0000313" key="2">
    <source>
        <dbReference type="EMBL" id="MSS16828.1"/>
    </source>
</evidence>
<name>A0A6L5XC90_9BACT</name>
<dbReference type="GO" id="GO:0005524">
    <property type="term" value="F:ATP binding"/>
    <property type="evidence" value="ECO:0007669"/>
    <property type="project" value="InterPro"/>
</dbReference>
<dbReference type="GO" id="GO:0043565">
    <property type="term" value="F:sequence-specific DNA binding"/>
    <property type="evidence" value="ECO:0007669"/>
    <property type="project" value="InterPro"/>
</dbReference>
<dbReference type="CDD" id="cd06571">
    <property type="entry name" value="Bac_DnaA_C"/>
    <property type="match status" value="1"/>
</dbReference>
<sequence length="110" mass="12727">MAQRIGITICVVCSYYDITTEQLFSASHKWQYADARAVICYILHEKWSMSITAVGTLLHRNHSSVTCAIRKIKTWIDNPKIFSKEVKIVDAIIESIDSMIEEIQQKRHRT</sequence>
<proteinExistence type="predicted"/>
<dbReference type="InterPro" id="IPR013159">
    <property type="entry name" value="DnaA_C"/>
</dbReference>
<dbReference type="Pfam" id="PF08299">
    <property type="entry name" value="Bac_DnaA_C"/>
    <property type="match status" value="1"/>
</dbReference>
<evidence type="ECO:0000313" key="3">
    <source>
        <dbReference type="Proteomes" id="UP000483362"/>
    </source>
</evidence>
<dbReference type="SUPFAM" id="SSF48295">
    <property type="entry name" value="TrpR-like"/>
    <property type="match status" value="1"/>
</dbReference>
<dbReference type="GO" id="GO:0006270">
    <property type="term" value="P:DNA replication initiation"/>
    <property type="evidence" value="ECO:0007669"/>
    <property type="project" value="InterPro"/>
</dbReference>
<dbReference type="Proteomes" id="UP000483362">
    <property type="component" value="Unassembled WGS sequence"/>
</dbReference>
<comment type="caution">
    <text evidence="2">The sequence shown here is derived from an EMBL/GenBank/DDBJ whole genome shotgun (WGS) entry which is preliminary data.</text>
</comment>
<accession>A0A6L5XC90</accession>
<protein>
    <recommendedName>
        <fullName evidence="1">Chromosomal replication initiator DnaA C-terminal domain-containing protein</fullName>
    </recommendedName>
</protein>
<dbReference type="Gene3D" id="1.10.1750.10">
    <property type="match status" value="1"/>
</dbReference>
<reference evidence="2 3" key="1">
    <citation type="submission" date="2019-08" db="EMBL/GenBank/DDBJ databases">
        <title>In-depth cultivation of the pig gut microbiome towards novel bacterial diversity and tailored functional studies.</title>
        <authorList>
            <person name="Wylensek D."/>
            <person name="Hitch T.C.A."/>
            <person name="Clavel T."/>
        </authorList>
    </citation>
    <scope>NUCLEOTIDE SEQUENCE [LARGE SCALE GENOMIC DNA]</scope>
    <source>
        <strain evidence="2 3">Oil-RF-744-WCA-WT-10</strain>
    </source>
</reference>
<dbReference type="SMART" id="SM00760">
    <property type="entry name" value="Bac_DnaA_C"/>
    <property type="match status" value="1"/>
</dbReference>